<dbReference type="PANTHER" id="PTHR33112">
    <property type="entry name" value="DOMAIN PROTEIN, PUTATIVE-RELATED"/>
    <property type="match status" value="1"/>
</dbReference>
<dbReference type="AlphaFoldDB" id="A0AAD8PR52"/>
<feature type="non-terminal residue" evidence="1">
    <location>
        <position position="189"/>
    </location>
</feature>
<proteinExistence type="predicted"/>
<organism evidence="1 2">
    <name type="scientific">Colletotrichum navitas</name>
    <dbReference type="NCBI Taxonomy" id="681940"/>
    <lineage>
        <taxon>Eukaryota</taxon>
        <taxon>Fungi</taxon>
        <taxon>Dikarya</taxon>
        <taxon>Ascomycota</taxon>
        <taxon>Pezizomycotina</taxon>
        <taxon>Sordariomycetes</taxon>
        <taxon>Hypocreomycetidae</taxon>
        <taxon>Glomerellales</taxon>
        <taxon>Glomerellaceae</taxon>
        <taxon>Colletotrichum</taxon>
        <taxon>Colletotrichum graminicola species complex</taxon>
    </lineage>
</organism>
<protein>
    <submittedName>
        <fullName evidence="1">Uncharacterized protein</fullName>
    </submittedName>
</protein>
<name>A0AAD8PR52_9PEZI</name>
<evidence type="ECO:0000313" key="2">
    <source>
        <dbReference type="Proteomes" id="UP001230504"/>
    </source>
</evidence>
<comment type="caution">
    <text evidence="1">The sequence shown here is derived from an EMBL/GenBank/DDBJ whole genome shotgun (WGS) entry which is preliminary data.</text>
</comment>
<accession>A0AAD8PR52</accession>
<keyword evidence="2" id="KW-1185">Reference proteome</keyword>
<sequence length="189" mass="21339">MASVYAGATVTPPALDAASSNAGFIHPEGGRSPTATLNEDYAVKKEFRNIYDYFQGCPLNSRACCMQERLLSPRVMHSSREQMLWECKKVLTSESNDVFHGHSINYVAGLLLYLRRLIREQPRRGSRWDLWYQLVEEYTTRKLSFGTDKLPVLAGIATVVKSLGLLDSDNLPTYVAGLWREDIAHGLIW</sequence>
<dbReference type="GeneID" id="85449034"/>
<dbReference type="Proteomes" id="UP001230504">
    <property type="component" value="Unassembled WGS sequence"/>
</dbReference>
<gene>
    <name evidence="1" type="ORF">LY79DRAFT_694412</name>
</gene>
<reference evidence="1" key="1">
    <citation type="submission" date="2021-06" db="EMBL/GenBank/DDBJ databases">
        <title>Comparative genomics, transcriptomics and evolutionary studies reveal genomic signatures of adaptation to plant cell wall in hemibiotrophic fungi.</title>
        <authorList>
            <consortium name="DOE Joint Genome Institute"/>
            <person name="Baroncelli R."/>
            <person name="Diaz J.F."/>
            <person name="Benocci T."/>
            <person name="Peng M."/>
            <person name="Battaglia E."/>
            <person name="Haridas S."/>
            <person name="Andreopoulos W."/>
            <person name="Labutti K."/>
            <person name="Pangilinan J."/>
            <person name="Floch G.L."/>
            <person name="Makela M.R."/>
            <person name="Henrissat B."/>
            <person name="Grigoriev I.V."/>
            <person name="Crouch J.A."/>
            <person name="De Vries R.P."/>
            <person name="Sukno S.A."/>
            <person name="Thon M.R."/>
        </authorList>
    </citation>
    <scope>NUCLEOTIDE SEQUENCE</scope>
    <source>
        <strain evidence="1">CBS 125086</strain>
    </source>
</reference>
<dbReference type="RefSeq" id="XP_060410380.1">
    <property type="nucleotide sequence ID" value="XM_060564794.1"/>
</dbReference>
<dbReference type="EMBL" id="JAHLJV010000069">
    <property type="protein sequence ID" value="KAK1579229.1"/>
    <property type="molecule type" value="Genomic_DNA"/>
</dbReference>
<dbReference type="PANTHER" id="PTHR33112:SF16">
    <property type="entry name" value="HETEROKARYON INCOMPATIBILITY DOMAIN-CONTAINING PROTEIN"/>
    <property type="match status" value="1"/>
</dbReference>
<evidence type="ECO:0000313" key="1">
    <source>
        <dbReference type="EMBL" id="KAK1579229.1"/>
    </source>
</evidence>